<dbReference type="EC" id="2.7.13.3" evidence="3"/>
<evidence type="ECO:0000313" key="12">
    <source>
        <dbReference type="EMBL" id="MDQ0369938.1"/>
    </source>
</evidence>
<dbReference type="SUPFAM" id="SSF55874">
    <property type="entry name" value="ATPase domain of HSP90 chaperone/DNA topoisomerase II/histidine kinase"/>
    <property type="match status" value="1"/>
</dbReference>
<proteinExistence type="predicted"/>
<evidence type="ECO:0000256" key="8">
    <source>
        <dbReference type="ARBA" id="ARBA00023012"/>
    </source>
</evidence>
<dbReference type="Proteomes" id="UP001240236">
    <property type="component" value="Unassembled WGS sequence"/>
</dbReference>
<dbReference type="Pfam" id="PF00512">
    <property type="entry name" value="HisKA"/>
    <property type="match status" value="1"/>
</dbReference>
<reference evidence="12 13" key="1">
    <citation type="submission" date="2023-07" db="EMBL/GenBank/DDBJ databases">
        <title>Sequencing the genomes of 1000 actinobacteria strains.</title>
        <authorList>
            <person name="Klenk H.-P."/>
        </authorList>
    </citation>
    <scope>NUCLEOTIDE SEQUENCE [LARGE SCALE GENOMIC DNA]</scope>
    <source>
        <strain evidence="12 13">DSM 44709</strain>
    </source>
</reference>
<feature type="transmembrane region" description="Helical" evidence="10">
    <location>
        <begin position="21"/>
        <end position="43"/>
    </location>
</feature>
<dbReference type="PROSITE" id="PS50109">
    <property type="entry name" value="HIS_KIN"/>
    <property type="match status" value="1"/>
</dbReference>
<dbReference type="InterPro" id="IPR036097">
    <property type="entry name" value="HisK_dim/P_sf"/>
</dbReference>
<dbReference type="GO" id="GO:0005524">
    <property type="term" value="F:ATP binding"/>
    <property type="evidence" value="ECO:0007669"/>
    <property type="project" value="UniProtKB-KW"/>
</dbReference>
<dbReference type="EMBL" id="JAUSUZ010000001">
    <property type="protein sequence ID" value="MDQ0369938.1"/>
    <property type="molecule type" value="Genomic_DNA"/>
</dbReference>
<name>A0AAE3W4Z4_9ACTN</name>
<dbReference type="PANTHER" id="PTHR42878">
    <property type="entry name" value="TWO-COMPONENT HISTIDINE KINASE"/>
    <property type="match status" value="1"/>
</dbReference>
<evidence type="ECO:0000256" key="3">
    <source>
        <dbReference type="ARBA" id="ARBA00012438"/>
    </source>
</evidence>
<feature type="domain" description="Histidine kinase" evidence="11">
    <location>
        <begin position="222"/>
        <end position="422"/>
    </location>
</feature>
<evidence type="ECO:0000256" key="2">
    <source>
        <dbReference type="ARBA" id="ARBA00004236"/>
    </source>
</evidence>
<dbReference type="SUPFAM" id="SSF47384">
    <property type="entry name" value="Homodimeric domain of signal transducing histidine kinase"/>
    <property type="match status" value="1"/>
</dbReference>
<accession>A0AAE3W4Z4</accession>
<evidence type="ECO:0000256" key="4">
    <source>
        <dbReference type="ARBA" id="ARBA00022679"/>
    </source>
</evidence>
<dbReference type="GO" id="GO:0007234">
    <property type="term" value="P:osmosensory signaling via phosphorelay pathway"/>
    <property type="evidence" value="ECO:0007669"/>
    <property type="project" value="TreeGrafter"/>
</dbReference>
<evidence type="ECO:0000256" key="1">
    <source>
        <dbReference type="ARBA" id="ARBA00000085"/>
    </source>
</evidence>
<keyword evidence="10" id="KW-0472">Membrane</keyword>
<keyword evidence="10" id="KW-1133">Transmembrane helix</keyword>
<dbReference type="AlphaFoldDB" id="A0AAE3W4Z4"/>
<keyword evidence="5" id="KW-0547">Nucleotide-binding</keyword>
<comment type="caution">
    <text evidence="12">The sequence shown here is derived from an EMBL/GenBank/DDBJ whole genome shotgun (WGS) entry which is preliminary data.</text>
</comment>
<comment type="catalytic activity">
    <reaction evidence="1">
        <text>ATP + protein L-histidine = ADP + protein N-phospho-L-histidine.</text>
        <dbReference type="EC" id="2.7.13.3"/>
    </reaction>
</comment>
<evidence type="ECO:0000256" key="9">
    <source>
        <dbReference type="ARBA" id="ARBA00039401"/>
    </source>
</evidence>
<dbReference type="SMART" id="SM00387">
    <property type="entry name" value="HATPase_c"/>
    <property type="match status" value="1"/>
</dbReference>
<dbReference type="InterPro" id="IPR050351">
    <property type="entry name" value="BphY/WalK/GraS-like"/>
</dbReference>
<dbReference type="GO" id="GO:0030295">
    <property type="term" value="F:protein kinase activator activity"/>
    <property type="evidence" value="ECO:0007669"/>
    <property type="project" value="TreeGrafter"/>
</dbReference>
<feature type="transmembrane region" description="Helical" evidence="10">
    <location>
        <begin position="178"/>
        <end position="202"/>
    </location>
</feature>
<dbReference type="InterPro" id="IPR003661">
    <property type="entry name" value="HisK_dim/P_dom"/>
</dbReference>
<gene>
    <name evidence="12" type="ORF">J2S42_006607</name>
</gene>
<dbReference type="InterPro" id="IPR003594">
    <property type="entry name" value="HATPase_dom"/>
</dbReference>
<dbReference type="GO" id="GO:0000156">
    <property type="term" value="F:phosphorelay response regulator activity"/>
    <property type="evidence" value="ECO:0007669"/>
    <property type="project" value="TreeGrafter"/>
</dbReference>
<keyword evidence="4" id="KW-0808">Transferase</keyword>
<dbReference type="InterPro" id="IPR005467">
    <property type="entry name" value="His_kinase_dom"/>
</dbReference>
<organism evidence="12 13">
    <name type="scientific">Catenuloplanes indicus</name>
    <dbReference type="NCBI Taxonomy" id="137267"/>
    <lineage>
        <taxon>Bacteria</taxon>
        <taxon>Bacillati</taxon>
        <taxon>Actinomycetota</taxon>
        <taxon>Actinomycetes</taxon>
        <taxon>Micromonosporales</taxon>
        <taxon>Micromonosporaceae</taxon>
        <taxon>Catenuloplanes</taxon>
    </lineage>
</organism>
<evidence type="ECO:0000256" key="6">
    <source>
        <dbReference type="ARBA" id="ARBA00022777"/>
    </source>
</evidence>
<dbReference type="PANTHER" id="PTHR42878:SF7">
    <property type="entry name" value="SENSOR HISTIDINE KINASE GLRK"/>
    <property type="match status" value="1"/>
</dbReference>
<keyword evidence="13" id="KW-1185">Reference proteome</keyword>
<dbReference type="Gene3D" id="1.10.287.130">
    <property type="match status" value="1"/>
</dbReference>
<dbReference type="Pfam" id="PF02518">
    <property type="entry name" value="HATPase_c"/>
    <property type="match status" value="1"/>
</dbReference>
<evidence type="ECO:0000256" key="10">
    <source>
        <dbReference type="SAM" id="Phobius"/>
    </source>
</evidence>
<evidence type="ECO:0000259" key="11">
    <source>
        <dbReference type="PROSITE" id="PS50109"/>
    </source>
</evidence>
<sequence length="442" mass="46692">MSPDPARLQTAGRLVALQRRITVLFTALNVAGLIGMGTVAAYVDNRQRHEALDADLRITANTVTALIYREAGTLRLSGVGETASGTTTGLYVFELRGAGLGPAFARHGDDAGVDMERLRPLATTAMNGGLEVTGEVQAVDGTMLRMLAIPFEVQSVSRPTGVVITTADPRPAEGEHRLLLGALFGGGAAFALLCAFGGHLIARRSTRPGLESLAQQEQFLADAAHELRNPLAAIRAGAETMIRDPDRAGELLPRIVRSADRLTASVEALLTRARMVAGTRTLQKEPFRLDQLVEEVVTETVRPPNTVGAKLPATIAHGDPAVVRIAVRNLIENAVRHGRTDGRRAELTVSVHPGEVVVADRGPGPGADPRVLTGRFRSGSADGTGLGLAIVDWVARLHQGRLDLIPRPGGGTIARLRLPEPERLSAGVRAGAARSARETPGT</sequence>
<dbReference type="Gene3D" id="3.30.565.10">
    <property type="entry name" value="Histidine kinase-like ATPase, C-terminal domain"/>
    <property type="match status" value="1"/>
</dbReference>
<keyword evidence="10" id="KW-0812">Transmembrane</keyword>
<dbReference type="InterPro" id="IPR036890">
    <property type="entry name" value="HATPase_C_sf"/>
</dbReference>
<comment type="subcellular location">
    <subcellularLocation>
        <location evidence="2">Cell membrane</location>
    </subcellularLocation>
</comment>
<keyword evidence="7" id="KW-0067">ATP-binding</keyword>
<dbReference type="SMART" id="SM00388">
    <property type="entry name" value="HisKA"/>
    <property type="match status" value="1"/>
</dbReference>
<protein>
    <recommendedName>
        <fullName evidence="9">Sensor-like histidine kinase SenX3</fullName>
        <ecNumber evidence="3">2.7.13.3</ecNumber>
    </recommendedName>
</protein>
<keyword evidence="8" id="KW-0902">Two-component regulatory system</keyword>
<dbReference type="RefSeq" id="WP_307245539.1">
    <property type="nucleotide sequence ID" value="NZ_JAUSUZ010000001.1"/>
</dbReference>
<evidence type="ECO:0000256" key="7">
    <source>
        <dbReference type="ARBA" id="ARBA00022840"/>
    </source>
</evidence>
<dbReference type="GO" id="GO:0005886">
    <property type="term" value="C:plasma membrane"/>
    <property type="evidence" value="ECO:0007669"/>
    <property type="project" value="UniProtKB-SubCell"/>
</dbReference>
<dbReference type="CDD" id="cd00082">
    <property type="entry name" value="HisKA"/>
    <property type="match status" value="1"/>
</dbReference>
<evidence type="ECO:0000313" key="13">
    <source>
        <dbReference type="Proteomes" id="UP001240236"/>
    </source>
</evidence>
<evidence type="ECO:0000256" key="5">
    <source>
        <dbReference type="ARBA" id="ARBA00022741"/>
    </source>
</evidence>
<keyword evidence="6 12" id="KW-0418">Kinase</keyword>
<dbReference type="GO" id="GO:0000155">
    <property type="term" value="F:phosphorelay sensor kinase activity"/>
    <property type="evidence" value="ECO:0007669"/>
    <property type="project" value="InterPro"/>
</dbReference>